<accession>A0A9P7AFH3</accession>
<keyword evidence="2" id="KW-1185">Reference proteome</keyword>
<dbReference type="RefSeq" id="XP_041154605.1">
    <property type="nucleotide sequence ID" value="XM_041300728.1"/>
</dbReference>
<name>A0A9P7AFH3_9AGAM</name>
<proteinExistence type="predicted"/>
<reference evidence="1" key="1">
    <citation type="journal article" date="2020" name="New Phytol.">
        <title>Comparative genomics reveals dynamic genome evolution in host specialist ectomycorrhizal fungi.</title>
        <authorList>
            <person name="Lofgren L.A."/>
            <person name="Nguyen N.H."/>
            <person name="Vilgalys R."/>
            <person name="Ruytinx J."/>
            <person name="Liao H.L."/>
            <person name="Branco S."/>
            <person name="Kuo A."/>
            <person name="LaButti K."/>
            <person name="Lipzen A."/>
            <person name="Andreopoulos W."/>
            <person name="Pangilinan J."/>
            <person name="Riley R."/>
            <person name="Hundley H."/>
            <person name="Na H."/>
            <person name="Barry K."/>
            <person name="Grigoriev I.V."/>
            <person name="Stajich J.E."/>
            <person name="Kennedy P.G."/>
        </authorList>
    </citation>
    <scope>NUCLEOTIDE SEQUENCE</scope>
    <source>
        <strain evidence="1">S12</strain>
    </source>
</reference>
<evidence type="ECO:0000313" key="1">
    <source>
        <dbReference type="EMBL" id="KAG1787247.1"/>
    </source>
</evidence>
<gene>
    <name evidence="1" type="ORF">HD556DRAFT_1312848</name>
</gene>
<protein>
    <submittedName>
        <fullName evidence="1">Uncharacterized protein</fullName>
    </submittedName>
</protein>
<dbReference type="Proteomes" id="UP000719766">
    <property type="component" value="Unassembled WGS sequence"/>
</dbReference>
<dbReference type="GeneID" id="64594492"/>
<evidence type="ECO:0000313" key="2">
    <source>
        <dbReference type="Proteomes" id="UP000719766"/>
    </source>
</evidence>
<comment type="caution">
    <text evidence="1">The sequence shown here is derived from an EMBL/GenBank/DDBJ whole genome shotgun (WGS) entry which is preliminary data.</text>
</comment>
<dbReference type="AlphaFoldDB" id="A0A9P7AFH3"/>
<dbReference type="EMBL" id="JABBWE010000081">
    <property type="protein sequence ID" value="KAG1787247.1"/>
    <property type="molecule type" value="Genomic_DNA"/>
</dbReference>
<sequence length="119" mass="13665">MAYFITTCRRGNWQHFNGLPTDTGGKYTLHYSRHTARHTYFATRVAFARQVEDMWKYRYFGALKGCAGGKSTYPRYTILGEINMKRLLAIAQNDVVYLSIFLMSNTMCNVTDIGAVMIN</sequence>
<organism evidence="1 2">
    <name type="scientific">Suillus plorans</name>
    <dbReference type="NCBI Taxonomy" id="116603"/>
    <lineage>
        <taxon>Eukaryota</taxon>
        <taxon>Fungi</taxon>
        <taxon>Dikarya</taxon>
        <taxon>Basidiomycota</taxon>
        <taxon>Agaricomycotina</taxon>
        <taxon>Agaricomycetes</taxon>
        <taxon>Agaricomycetidae</taxon>
        <taxon>Boletales</taxon>
        <taxon>Suillineae</taxon>
        <taxon>Suillaceae</taxon>
        <taxon>Suillus</taxon>
    </lineage>
</organism>